<keyword evidence="2" id="KW-0328">Glycosyltransferase</keyword>
<evidence type="ECO:0000256" key="5">
    <source>
        <dbReference type="ARBA" id="ARBA00023125"/>
    </source>
</evidence>
<keyword evidence="5 6" id="KW-0238">DNA-binding</keyword>
<evidence type="ECO:0000256" key="6">
    <source>
        <dbReference type="PROSITE-ProRule" id="PRU01362"/>
    </source>
</evidence>
<evidence type="ECO:0000256" key="2">
    <source>
        <dbReference type="ARBA" id="ARBA00022676"/>
    </source>
</evidence>
<comment type="caution">
    <text evidence="6">Lacks conserved residue(s) required for the propagation of feature annotation.</text>
</comment>
<dbReference type="GO" id="GO:0003677">
    <property type="term" value="F:DNA binding"/>
    <property type="evidence" value="ECO:0007669"/>
    <property type="project" value="UniProtKB-UniRule"/>
</dbReference>
<organism evidence="8 9">
    <name type="scientific">Tropicimonas isoalkanivorans</name>
    <dbReference type="NCBI Taxonomy" id="441112"/>
    <lineage>
        <taxon>Bacteria</taxon>
        <taxon>Pseudomonadati</taxon>
        <taxon>Pseudomonadota</taxon>
        <taxon>Alphaproteobacteria</taxon>
        <taxon>Rhodobacterales</taxon>
        <taxon>Roseobacteraceae</taxon>
        <taxon>Tropicimonas</taxon>
    </lineage>
</organism>
<name>A0A1I1LT35_9RHOB</name>
<accession>A0A1I1LT35</accession>
<evidence type="ECO:0000313" key="8">
    <source>
        <dbReference type="EMBL" id="SFC76155.1"/>
    </source>
</evidence>
<keyword evidence="4" id="KW-0548">Nucleotidyltransferase</keyword>
<reference evidence="8 9" key="1">
    <citation type="submission" date="2016-10" db="EMBL/GenBank/DDBJ databases">
        <authorList>
            <person name="de Groot N.N."/>
        </authorList>
    </citation>
    <scope>NUCLEOTIDE SEQUENCE [LARGE SCALE GENOMIC DNA]</scope>
    <source>
        <strain evidence="8 9">DSM 19548</strain>
    </source>
</reference>
<dbReference type="Proteomes" id="UP000198728">
    <property type="component" value="Unassembled WGS sequence"/>
</dbReference>
<evidence type="ECO:0000256" key="1">
    <source>
        <dbReference type="ARBA" id="ARBA00022649"/>
    </source>
</evidence>
<protein>
    <recommendedName>
        <fullName evidence="7">DarT domain-containing protein</fullName>
    </recommendedName>
</protein>
<dbReference type="RefSeq" id="WP_093361391.1">
    <property type="nucleotide sequence ID" value="NZ_FOLG01000009.1"/>
</dbReference>
<gene>
    <name evidence="8" type="ORF">SAMN04488094_1092</name>
</gene>
<dbReference type="AlphaFoldDB" id="A0A1I1LT35"/>
<keyword evidence="1 6" id="KW-1277">Toxin-antitoxin system</keyword>
<dbReference type="PROSITE" id="PS52018">
    <property type="entry name" value="DART"/>
    <property type="match status" value="1"/>
</dbReference>
<dbReference type="InterPro" id="IPR029494">
    <property type="entry name" value="DarT"/>
</dbReference>
<dbReference type="GO" id="GO:0016757">
    <property type="term" value="F:glycosyltransferase activity"/>
    <property type="evidence" value="ECO:0007669"/>
    <property type="project" value="UniProtKB-KW"/>
</dbReference>
<sequence length="187" mass="21377">MLKKTERPGEQVTIDQLVKYINASTHHRYVYHFTDEANFKSIGKHGLLSKNRMRAGGWWPAATGGNNLSHSLDDHRGISDYVSLCFTRNHPMKFLANRDGRLPNPRYLGISTEVLRLPGVRVAFGVANKNDVQIRDLADAIQYMDLEVLYAQTDWRNPEINSRLREAEKMELLIPNHVPVALIPKVF</sequence>
<dbReference type="GO" id="GO:0016779">
    <property type="term" value="F:nucleotidyltransferase activity"/>
    <property type="evidence" value="ECO:0007669"/>
    <property type="project" value="UniProtKB-KW"/>
</dbReference>
<dbReference type="EMBL" id="FOLG01000009">
    <property type="protein sequence ID" value="SFC76155.1"/>
    <property type="molecule type" value="Genomic_DNA"/>
</dbReference>
<dbReference type="OrthoDB" id="7605323at2"/>
<evidence type="ECO:0000259" key="7">
    <source>
        <dbReference type="PROSITE" id="PS52018"/>
    </source>
</evidence>
<keyword evidence="3" id="KW-0808">Transferase</keyword>
<comment type="similarity">
    <text evidence="6">Belongs to the DarT ADP-ribosyltransferase family.</text>
</comment>
<evidence type="ECO:0000256" key="4">
    <source>
        <dbReference type="ARBA" id="ARBA00022695"/>
    </source>
</evidence>
<evidence type="ECO:0000313" key="9">
    <source>
        <dbReference type="Proteomes" id="UP000198728"/>
    </source>
</evidence>
<dbReference type="Pfam" id="PF14487">
    <property type="entry name" value="DarT"/>
    <property type="match status" value="1"/>
</dbReference>
<keyword evidence="9" id="KW-1185">Reference proteome</keyword>
<feature type="domain" description="DarT" evidence="7">
    <location>
        <begin position="28"/>
        <end position="187"/>
    </location>
</feature>
<proteinExistence type="inferred from homology"/>
<evidence type="ECO:0000256" key="3">
    <source>
        <dbReference type="ARBA" id="ARBA00022679"/>
    </source>
</evidence>